<dbReference type="InterPro" id="IPR036661">
    <property type="entry name" value="Luciferase-like_sf"/>
</dbReference>
<comment type="caution">
    <text evidence="4">The sequence shown here is derived from an EMBL/GenBank/DDBJ whole genome shotgun (WGS) entry which is preliminary data.</text>
</comment>
<proteinExistence type="predicted"/>
<reference evidence="4 5" key="1">
    <citation type="submission" date="2012-10" db="EMBL/GenBank/DDBJ databases">
        <title>The draft sequence of the Mycobacterium pheli genome.</title>
        <authorList>
            <person name="Pettersson B.M.F."/>
            <person name="Das S."/>
            <person name="Dasgupta S."/>
            <person name="Bhattacharya A."/>
            <person name="Kirsebom L.A."/>
        </authorList>
    </citation>
    <scope>NUCLEOTIDE SEQUENCE [LARGE SCALE GENOMIC DNA]</scope>
    <source>
        <strain evidence="4 5">CCUG 21000</strain>
    </source>
</reference>
<keyword evidence="2 4" id="KW-0503">Monooxygenase</keyword>
<dbReference type="SUPFAM" id="SSF51679">
    <property type="entry name" value="Bacterial luciferase-like"/>
    <property type="match status" value="1"/>
</dbReference>
<dbReference type="GO" id="GO:0004497">
    <property type="term" value="F:monooxygenase activity"/>
    <property type="evidence" value="ECO:0007669"/>
    <property type="project" value="UniProtKB-KW"/>
</dbReference>
<dbReference type="GeneID" id="74304440"/>
<keyword evidence="5" id="KW-1185">Reference proteome</keyword>
<dbReference type="EMBL" id="ANBP01000053">
    <property type="protein sequence ID" value="KAB7751907.1"/>
    <property type="molecule type" value="Genomic_DNA"/>
</dbReference>
<protein>
    <submittedName>
        <fullName evidence="4">Monooxygenase</fullName>
    </submittedName>
</protein>
<sequence length="323" mass="35346">MKVGIYFDLRNPPQWRQDPSRLYGFTIEACQEAERLGADSVWFSEHHLFDDGYLPQPLTFAAAVAARTEKIRLGTAIVIAPLHHPAELAEQCAVVDLISGGRLDLGIGTGYRIPEFELFGASLKARYTQTDNMARRLRQLWGPGGVTPRPVQDRVPIWMGYQGPQGARRAGLLGEGLLSLDASQWEPYSAGLAEAGHPSETGVMAGVVQGWASEDPERDWPLVSNHLEYQLNSYRRHMVEGTGRPEPKPVDLDRVVNTGGAGPLGNFTYGTPEFVAETIKTATAGLPVDTVFFWASLGGMSEDVTMRNIQTICTRLAPLLSGD</sequence>
<dbReference type="GO" id="GO:0005829">
    <property type="term" value="C:cytosol"/>
    <property type="evidence" value="ECO:0007669"/>
    <property type="project" value="TreeGrafter"/>
</dbReference>
<dbReference type="Gene3D" id="3.20.20.30">
    <property type="entry name" value="Luciferase-like domain"/>
    <property type="match status" value="1"/>
</dbReference>
<evidence type="ECO:0000313" key="5">
    <source>
        <dbReference type="Proteomes" id="UP000325690"/>
    </source>
</evidence>
<dbReference type="Proteomes" id="UP000325690">
    <property type="component" value="Unassembled WGS sequence"/>
</dbReference>
<dbReference type="InterPro" id="IPR011251">
    <property type="entry name" value="Luciferase-like_dom"/>
</dbReference>
<dbReference type="Pfam" id="PF00296">
    <property type="entry name" value="Bac_luciferase"/>
    <property type="match status" value="1"/>
</dbReference>
<dbReference type="PANTHER" id="PTHR30137">
    <property type="entry name" value="LUCIFERASE-LIKE MONOOXYGENASE"/>
    <property type="match status" value="1"/>
</dbReference>
<evidence type="ECO:0000259" key="3">
    <source>
        <dbReference type="Pfam" id="PF00296"/>
    </source>
</evidence>
<gene>
    <name evidence="4" type="ORF">MPHL21000_22255</name>
</gene>
<dbReference type="InterPro" id="IPR050766">
    <property type="entry name" value="Bact_Lucif_Oxidored"/>
</dbReference>
<accession>A0A5N5US15</accession>
<name>A0A5N5US15_MYCPH</name>
<feature type="domain" description="Luciferase-like" evidence="3">
    <location>
        <begin position="3"/>
        <end position="281"/>
    </location>
</feature>
<organism evidence="4 5">
    <name type="scientific">Mycolicibacterium phlei DSM 43239 = CCUG 21000</name>
    <dbReference type="NCBI Taxonomy" id="1226750"/>
    <lineage>
        <taxon>Bacteria</taxon>
        <taxon>Bacillati</taxon>
        <taxon>Actinomycetota</taxon>
        <taxon>Actinomycetes</taxon>
        <taxon>Mycobacteriales</taxon>
        <taxon>Mycobacteriaceae</taxon>
        <taxon>Mycolicibacterium</taxon>
    </lineage>
</organism>
<dbReference type="PANTHER" id="PTHR30137:SF8">
    <property type="entry name" value="BLR5498 PROTEIN"/>
    <property type="match status" value="1"/>
</dbReference>
<evidence type="ECO:0000256" key="1">
    <source>
        <dbReference type="ARBA" id="ARBA00023002"/>
    </source>
</evidence>
<evidence type="ECO:0000256" key="2">
    <source>
        <dbReference type="ARBA" id="ARBA00023033"/>
    </source>
</evidence>
<evidence type="ECO:0000313" key="4">
    <source>
        <dbReference type="EMBL" id="KAB7751907.1"/>
    </source>
</evidence>
<dbReference type="GO" id="GO:0016705">
    <property type="term" value="F:oxidoreductase activity, acting on paired donors, with incorporation or reduction of molecular oxygen"/>
    <property type="evidence" value="ECO:0007669"/>
    <property type="project" value="InterPro"/>
</dbReference>
<dbReference type="RefSeq" id="WP_061481034.1">
    <property type="nucleotide sequence ID" value="NZ_ANBO01000044.1"/>
</dbReference>
<dbReference type="AlphaFoldDB" id="A0A5N5US15"/>
<keyword evidence="1" id="KW-0560">Oxidoreductase</keyword>